<dbReference type="SMART" id="SM00408">
    <property type="entry name" value="IGc2"/>
    <property type="match status" value="7"/>
</dbReference>
<keyword evidence="3" id="KW-1015">Disulfide bond</keyword>
<dbReference type="GO" id="GO:0004672">
    <property type="term" value="F:protein kinase activity"/>
    <property type="evidence" value="ECO:0007669"/>
    <property type="project" value="TreeGrafter"/>
</dbReference>
<feature type="domain" description="Ig-like" evidence="6">
    <location>
        <begin position="292"/>
        <end position="380"/>
    </location>
</feature>
<feature type="non-terminal residue" evidence="7">
    <location>
        <position position="1"/>
    </location>
</feature>
<feature type="domain" description="Ig-like" evidence="6">
    <location>
        <begin position="391"/>
        <end position="483"/>
    </location>
</feature>
<dbReference type="FunFam" id="2.60.40.10:FF:000032">
    <property type="entry name" value="palladin isoform X1"/>
    <property type="match status" value="1"/>
</dbReference>
<feature type="domain" description="Ig-like" evidence="6">
    <location>
        <begin position="497"/>
        <end position="586"/>
    </location>
</feature>
<evidence type="ECO:0000256" key="4">
    <source>
        <dbReference type="ARBA" id="ARBA00023319"/>
    </source>
</evidence>
<dbReference type="GO" id="GO:0045989">
    <property type="term" value="P:positive regulation of striated muscle contraction"/>
    <property type="evidence" value="ECO:0007669"/>
    <property type="project" value="UniProtKB-ARBA"/>
</dbReference>
<evidence type="ECO:0000256" key="2">
    <source>
        <dbReference type="ARBA" id="ARBA00022490"/>
    </source>
</evidence>
<dbReference type="CDD" id="cd00096">
    <property type="entry name" value="Ig"/>
    <property type="match status" value="3"/>
</dbReference>
<reference evidence="7" key="1">
    <citation type="journal article" date="2016" name="Gigascience">
        <title>De novo construction of an expanded transcriptome assembly for the western tarnished plant bug, Lygus hesperus.</title>
        <authorList>
            <person name="Tassone E.E."/>
            <person name="Geib S.M."/>
            <person name="Hall B."/>
            <person name="Fabrick J.A."/>
            <person name="Brent C.S."/>
            <person name="Hull J.J."/>
        </authorList>
    </citation>
    <scope>NUCLEOTIDE SEQUENCE</scope>
</reference>
<dbReference type="FunFam" id="2.60.40.10:FF:000425">
    <property type="entry name" value="Myosin light chain kinase"/>
    <property type="match status" value="1"/>
</dbReference>
<evidence type="ECO:0000256" key="1">
    <source>
        <dbReference type="ARBA" id="ARBA00004496"/>
    </source>
</evidence>
<feature type="compositionally biased region" description="Basic and acidic residues" evidence="5">
    <location>
        <begin position="196"/>
        <end position="234"/>
    </location>
</feature>
<dbReference type="InterPro" id="IPR036179">
    <property type="entry name" value="Ig-like_dom_sf"/>
</dbReference>
<gene>
    <name evidence="7" type="primary">sls_7</name>
    <name evidence="7" type="ORF">g.91769</name>
</gene>
<evidence type="ECO:0000313" key="7">
    <source>
        <dbReference type="EMBL" id="JAQ11854.1"/>
    </source>
</evidence>
<dbReference type="EMBL" id="GDHC01006775">
    <property type="protein sequence ID" value="JAQ11854.1"/>
    <property type="molecule type" value="Transcribed_RNA"/>
</dbReference>
<feature type="region of interest" description="Disordered" evidence="5">
    <location>
        <begin position="1741"/>
        <end position="1785"/>
    </location>
</feature>
<dbReference type="InterPro" id="IPR007110">
    <property type="entry name" value="Ig-like_dom"/>
</dbReference>
<dbReference type="PROSITE" id="PS50835">
    <property type="entry name" value="IG_LIKE"/>
    <property type="match status" value="7"/>
</dbReference>
<dbReference type="SUPFAM" id="SSF48726">
    <property type="entry name" value="Immunoglobulin"/>
    <property type="match status" value="7"/>
</dbReference>
<keyword evidence="4" id="KW-0393">Immunoglobulin domain</keyword>
<dbReference type="GO" id="GO:0040017">
    <property type="term" value="P:positive regulation of locomotion"/>
    <property type="evidence" value="ECO:0007669"/>
    <property type="project" value="UniProtKB-ARBA"/>
</dbReference>
<accession>A0A146LW04</accession>
<sequence>PKPFPRDDEEEVVGPRSVDDKEKQKKKKPKLQKILKAELVPMEVERFDLKPQKVEVKDVKDVPLFATIKLKKVAAQPKKVTDKPKVPKVLLKSRIKIMPAASLVKHLVVTQLEPIFVDNGIISRNYEEAKKVRKTKRRKVLPQKPESVLEKFVPFVDEPKQPIEEQPSPKPMPEPKPEHVLPEEEKLKLVMGKGKKLPEEESPEMKFRKKQGELPKEEPEEVKLKPWKKDQPEKDVEEDNEPELQQPQPEDSKERRKKLKLPLKKSEEITEGTLKVKKVQFELQQPVSPLPPRFIERIQPVISEEEQPVLFSCVFEGFPKPSITWSHNGQEIQVTDELTVTVVENVATLRITKVKKSDVGTYSCRASNPAGVATCTANLVIIEKQEAGEPPKFVKPLKPKIAKKGTLTELECTVTGLPTPQVTWYRANEEIVPDRLHNVTFSPDTGKSVLTIVETTEIDEEIYAVRAVNKFGKAECRANLVLSNVPEEKVPEKLTPPKITKPLQAQVVPKEAPVTLEAEFTGSPKLTVKWFRNGKEIETTEEDEEIVEEETRTILRIKKTTKKKTGKYEVRVTNKVGEARTSCTVKTIDIEEMEEMKKVRAPRFIKPLKPTFVCEGEVVVMETLVESFPTCSFQWFIRDAPVTTRPDVRVSSEDNKSILVIEKITIEDTGEITCRAENVAGSVTSTASLQVGPESEVTELLSPSFLIKPQTAKVMDGESVLFTAKVVGQPTPQVKWFHNDKPIKEGKDKTIKQDEEGVCNLAIVEVFPEDSGVYTCVATNIAGEAIAATTLSVEAYEYVPDSEMATVTEVESSTLLSVRSESEEDLLGDKEMTTEAPEEFRTAPTFVTPLPQLVQATPGTILRMLVKAEGTPQPTIHWYKQGTELQPSEEFIIENLDDGTSILTIPEIYPDDAGEIVCEAHNELGVTQTVAYIDLPEIMGTSLYKKPEWVVHMEEMQEKIKATQAEPTFVKEITDSHVKTEETVVFDALYAGNPQPVIIWYHDDKILRASENVEISISDTRTTVVIKRVKSEDAGTYTCKASSNIGEVISKAKINIIGYGEVQEEEVEQIQEETVHVEKKEKKKKKRVKKIVTEEIERDSVDIEEVQPLESTVPFTETTETATAQRTFDIQESVAVSAVASCKKVSDKQEFPTDVPDVAGVVAPIQESVTITETIPGDEVVEMKVTKESTETAKITKSEQRSVSVSQTVAQSTVSELITESRTETQATESTEVLQTAKASRTTVSVSDIEETLEGLNVKEFGPWQAPLRELAKVDVLRKKGVSVEEVLTLYDTGELPALKTAPAQSALVSLVERVGHSSLISEMVTQEETLEGTLKGVLKAFLTMVDLRHTTVQETIPLFRVRDFQTPHWETVSTMPVIAEETATETITETSQVEVQEMRTITQKKTKIVEQVVEENLEETEEERKRRVIEKEKKKPKEEEETVTITEVTDDDQTVTSETESNVIVTQPDDRQTDTESIVEEEEREITVIKKKGDEVVKKKKKITKKEKDEVEEEIIEVEREGMRKITKRLKTKKPGMEVTSPIEEVAEEFEVPVEQPLKSLPMSTSEIVSETVTQDTSSMLGDVTRSKERANVSLIPHKVISQQITEGEEKEVDKIIDKPDKVTALTNIDSVEPYSVTETRIHSTVTEFTGQFVPKTQEVQSSFVPKEGLEVRETTAEDSLKDTVTIKEKQSTASYSLITHEAMSVTETSPSLKEGIVAPDKQPITASAGKSVIPKESLSVTEVHQGQSEDKLIDMVKPTPIKPKSDFSAQEPITVSEVFPETK</sequence>
<dbReference type="FunFam" id="2.60.40.10:FF:000714">
    <property type="entry name" value="Titin novex-3"/>
    <property type="match status" value="1"/>
</dbReference>
<evidence type="ECO:0000256" key="5">
    <source>
        <dbReference type="SAM" id="MobiDB-lite"/>
    </source>
</evidence>
<feature type="domain" description="Ig-like" evidence="6">
    <location>
        <begin position="703"/>
        <end position="792"/>
    </location>
</feature>
<feature type="domain" description="Ig-like" evidence="6">
    <location>
        <begin position="844"/>
        <end position="931"/>
    </location>
</feature>
<keyword evidence="2" id="KW-0963">Cytoplasm</keyword>
<proteinExistence type="predicted"/>
<feature type="region of interest" description="Disordered" evidence="5">
    <location>
        <begin position="155"/>
        <end position="261"/>
    </location>
</feature>
<comment type="subcellular location">
    <subcellularLocation>
        <location evidence="1">Cytoplasm</location>
    </subcellularLocation>
</comment>
<dbReference type="GO" id="GO:0060298">
    <property type="term" value="P:positive regulation of sarcomere organization"/>
    <property type="evidence" value="ECO:0007669"/>
    <property type="project" value="UniProtKB-ARBA"/>
</dbReference>
<dbReference type="SMART" id="SM00409">
    <property type="entry name" value="IG"/>
    <property type="match status" value="7"/>
</dbReference>
<feature type="compositionally biased region" description="Polar residues" evidence="5">
    <location>
        <begin position="1563"/>
        <end position="1581"/>
    </location>
</feature>
<dbReference type="FunFam" id="2.60.40.10:FF:000107">
    <property type="entry name" value="Myosin, light chain kinase a"/>
    <property type="match status" value="4"/>
</dbReference>
<dbReference type="InterPro" id="IPR003598">
    <property type="entry name" value="Ig_sub2"/>
</dbReference>
<feature type="compositionally biased region" description="Basic and acidic residues" evidence="5">
    <location>
        <begin position="173"/>
        <end position="188"/>
    </location>
</feature>
<dbReference type="GO" id="GO:0005737">
    <property type="term" value="C:cytoplasm"/>
    <property type="evidence" value="ECO:0007669"/>
    <property type="project" value="UniProtKB-SubCell"/>
</dbReference>
<feature type="region of interest" description="Disordered" evidence="5">
    <location>
        <begin position="1563"/>
        <end position="1586"/>
    </location>
</feature>
<feature type="non-terminal residue" evidence="7">
    <location>
        <position position="1785"/>
    </location>
</feature>
<name>A0A146LW04_LYGHE</name>
<dbReference type="InterPro" id="IPR013783">
    <property type="entry name" value="Ig-like_fold"/>
</dbReference>
<feature type="region of interest" description="Disordered" evidence="5">
    <location>
        <begin position="1"/>
        <end position="30"/>
    </location>
</feature>
<dbReference type="InterPro" id="IPR013098">
    <property type="entry name" value="Ig_I-set"/>
</dbReference>
<dbReference type="PANTHER" id="PTHR47633">
    <property type="entry name" value="IMMUNOGLOBULIN"/>
    <property type="match status" value="1"/>
</dbReference>
<dbReference type="Pfam" id="PF07679">
    <property type="entry name" value="I-set"/>
    <property type="match status" value="7"/>
</dbReference>
<protein>
    <submittedName>
        <fullName evidence="7">Titin</fullName>
    </submittedName>
</protein>
<feature type="domain" description="Ig-like" evidence="6">
    <location>
        <begin position="967"/>
        <end position="1055"/>
    </location>
</feature>
<evidence type="ECO:0000256" key="3">
    <source>
        <dbReference type="ARBA" id="ARBA00023157"/>
    </source>
</evidence>
<evidence type="ECO:0000259" key="6">
    <source>
        <dbReference type="PROSITE" id="PS50835"/>
    </source>
</evidence>
<organism evidence="7">
    <name type="scientific">Lygus hesperus</name>
    <name type="common">Western plant bug</name>
    <dbReference type="NCBI Taxonomy" id="30085"/>
    <lineage>
        <taxon>Eukaryota</taxon>
        <taxon>Metazoa</taxon>
        <taxon>Ecdysozoa</taxon>
        <taxon>Arthropoda</taxon>
        <taxon>Hexapoda</taxon>
        <taxon>Insecta</taxon>
        <taxon>Pterygota</taxon>
        <taxon>Neoptera</taxon>
        <taxon>Paraneoptera</taxon>
        <taxon>Hemiptera</taxon>
        <taxon>Heteroptera</taxon>
        <taxon>Panheteroptera</taxon>
        <taxon>Cimicomorpha</taxon>
        <taxon>Miridae</taxon>
        <taxon>Mirini</taxon>
        <taxon>Lygus</taxon>
    </lineage>
</organism>
<feature type="domain" description="Ig-like" evidence="6">
    <location>
        <begin position="602"/>
        <end position="690"/>
    </location>
</feature>
<dbReference type="InterPro" id="IPR003599">
    <property type="entry name" value="Ig_sub"/>
</dbReference>
<dbReference type="Gene3D" id="2.60.40.10">
    <property type="entry name" value="Immunoglobulins"/>
    <property type="match status" value="7"/>
</dbReference>